<comment type="caution">
    <text evidence="3">The sequence shown here is derived from an EMBL/GenBank/DDBJ whole genome shotgun (WGS) entry which is preliminary data.</text>
</comment>
<reference evidence="4" key="1">
    <citation type="submission" date="2018-06" db="EMBL/GenBank/DDBJ databases">
        <title>Aestuariibacter litoralis strain KCTC 52945T.</title>
        <authorList>
            <person name="Li X."/>
            <person name="Salam N."/>
            <person name="Li J.-L."/>
            <person name="Chen Y.-M."/>
            <person name="Yang Z.-W."/>
            <person name="Zhang L.-Y."/>
            <person name="Han M.-X."/>
            <person name="Xiao M."/>
            <person name="Li W.-J."/>
        </authorList>
    </citation>
    <scope>NUCLEOTIDE SEQUENCE [LARGE SCALE GENOMIC DNA]</scope>
    <source>
        <strain evidence="4">KCTC 52945</strain>
    </source>
</reference>
<dbReference type="Pfam" id="PF11127">
    <property type="entry name" value="YgaP-like_TM"/>
    <property type="match status" value="1"/>
</dbReference>
<evidence type="ECO:0000259" key="2">
    <source>
        <dbReference type="Pfam" id="PF11127"/>
    </source>
</evidence>
<keyword evidence="1" id="KW-0472">Membrane</keyword>
<proteinExistence type="predicted"/>
<feature type="domain" description="Inner membrane protein YgaP-like transmembrane" evidence="2">
    <location>
        <begin position="1"/>
        <end position="64"/>
    </location>
</feature>
<gene>
    <name evidence="3" type="ORF">DK847_02345</name>
</gene>
<feature type="transmembrane region" description="Helical" evidence="1">
    <location>
        <begin position="35"/>
        <end position="57"/>
    </location>
</feature>
<keyword evidence="1" id="KW-1133">Transmembrane helix</keyword>
<sequence length="67" mass="7153">MSRNVGGIDRVLRIVIGLALLWYALLAPATGYNWIGWIGVVPLLTALIGNCPLYSIIGVSTCPVKKA</sequence>
<evidence type="ECO:0000256" key="1">
    <source>
        <dbReference type="SAM" id="Phobius"/>
    </source>
</evidence>
<evidence type="ECO:0000313" key="3">
    <source>
        <dbReference type="EMBL" id="PZF78664.1"/>
    </source>
</evidence>
<dbReference type="InterPro" id="IPR021309">
    <property type="entry name" value="YgaP-like_TM"/>
</dbReference>
<dbReference type="EMBL" id="QKVK01000001">
    <property type="protein sequence ID" value="PZF78664.1"/>
    <property type="molecule type" value="Genomic_DNA"/>
</dbReference>
<feature type="transmembrane region" description="Helical" evidence="1">
    <location>
        <begin position="12"/>
        <end position="29"/>
    </location>
</feature>
<evidence type="ECO:0000313" key="4">
    <source>
        <dbReference type="Proteomes" id="UP000248795"/>
    </source>
</evidence>
<accession>A0A2W2BEG6</accession>
<organism evidence="3 4">
    <name type="scientific">Aestuariivirga litoralis</name>
    <dbReference type="NCBI Taxonomy" id="2650924"/>
    <lineage>
        <taxon>Bacteria</taxon>
        <taxon>Pseudomonadati</taxon>
        <taxon>Pseudomonadota</taxon>
        <taxon>Alphaproteobacteria</taxon>
        <taxon>Hyphomicrobiales</taxon>
        <taxon>Aestuariivirgaceae</taxon>
        <taxon>Aestuariivirga</taxon>
    </lineage>
</organism>
<name>A0A2W2BEG6_9HYPH</name>
<dbReference type="Proteomes" id="UP000248795">
    <property type="component" value="Unassembled WGS sequence"/>
</dbReference>
<protein>
    <submittedName>
        <fullName evidence="3">DUF2892 domain-containing protein</fullName>
    </submittedName>
</protein>
<keyword evidence="1" id="KW-0812">Transmembrane</keyword>
<dbReference type="RefSeq" id="WP_111195992.1">
    <property type="nucleotide sequence ID" value="NZ_QKVK01000001.1"/>
</dbReference>
<dbReference type="AlphaFoldDB" id="A0A2W2BEG6"/>
<keyword evidence="4" id="KW-1185">Reference proteome</keyword>